<feature type="compositionally biased region" description="Low complexity" evidence="1">
    <location>
        <begin position="280"/>
        <end position="299"/>
    </location>
</feature>
<evidence type="ECO:0000256" key="1">
    <source>
        <dbReference type="SAM" id="MobiDB-lite"/>
    </source>
</evidence>
<proteinExistence type="predicted"/>
<organism evidence="2 3">
    <name type="scientific">Chionoecetes opilio</name>
    <name type="common">Atlantic snow crab</name>
    <name type="synonym">Cancer opilio</name>
    <dbReference type="NCBI Taxonomy" id="41210"/>
    <lineage>
        <taxon>Eukaryota</taxon>
        <taxon>Metazoa</taxon>
        <taxon>Ecdysozoa</taxon>
        <taxon>Arthropoda</taxon>
        <taxon>Crustacea</taxon>
        <taxon>Multicrustacea</taxon>
        <taxon>Malacostraca</taxon>
        <taxon>Eumalacostraca</taxon>
        <taxon>Eucarida</taxon>
        <taxon>Decapoda</taxon>
        <taxon>Pleocyemata</taxon>
        <taxon>Brachyura</taxon>
        <taxon>Eubrachyura</taxon>
        <taxon>Majoidea</taxon>
        <taxon>Majidae</taxon>
        <taxon>Chionoecetes</taxon>
    </lineage>
</organism>
<feature type="region of interest" description="Disordered" evidence="1">
    <location>
        <begin position="1"/>
        <end position="376"/>
    </location>
</feature>
<name>A0A8J5CT47_CHIOP</name>
<protein>
    <submittedName>
        <fullName evidence="2">Uncharacterized protein</fullName>
    </submittedName>
</protein>
<dbReference type="EMBL" id="JACEEZ010013962">
    <property type="protein sequence ID" value="KAG0719775.1"/>
    <property type="molecule type" value="Genomic_DNA"/>
</dbReference>
<keyword evidence="3" id="KW-1185">Reference proteome</keyword>
<sequence length="376" mass="40083">MRTAKRAGKQGTRSQATPRTQTPPTLHLEGGGARVAGGRVRQARNHPTPRSDPWEGHGRGRGRGDAPGTSTSDESSRLPLVPHGSQESPDAPSRPLGGSGGHKRRIHPPPAGTTWQPGNARRPVPALGRVRAGWGVAVRRLRRSGHQHERQIYPPPAGSTWQARKRPTPRPRSLGGSGRGWGVAVRLLRRTGHQHERRVHPPPAGSTWQARNRPTPRPGPWEGPGGGGGLLCDACDAPGTSLSDESIRLPLVPRGRPGNARRPDPDLGRVRAWLGGRGETSATPRAPARATNPSASPRSHVAGQETPNTPARPQGRERAGVGVKQGPGGTGESRAPLKWDVGVTPQTRSPPGTGIPRWESQTQAEKSTHCRSQTRE</sequence>
<feature type="compositionally biased region" description="Low complexity" evidence="1">
    <location>
        <begin position="126"/>
        <end position="138"/>
    </location>
</feature>
<gene>
    <name evidence="2" type="ORF">GWK47_049798</name>
</gene>
<feature type="compositionally biased region" description="Basic and acidic residues" evidence="1">
    <location>
        <begin position="52"/>
        <end position="64"/>
    </location>
</feature>
<dbReference type="AlphaFoldDB" id="A0A8J5CT47"/>
<comment type="caution">
    <text evidence="2">The sequence shown here is derived from an EMBL/GenBank/DDBJ whole genome shotgun (WGS) entry which is preliminary data.</text>
</comment>
<dbReference type="Proteomes" id="UP000770661">
    <property type="component" value="Unassembled WGS sequence"/>
</dbReference>
<reference evidence="2" key="1">
    <citation type="submission" date="2020-07" db="EMBL/GenBank/DDBJ databases">
        <title>The High-quality genome of the commercially important snow crab, Chionoecetes opilio.</title>
        <authorList>
            <person name="Jeong J.-H."/>
            <person name="Ryu S."/>
        </authorList>
    </citation>
    <scope>NUCLEOTIDE SEQUENCE</scope>
    <source>
        <strain evidence="2">MADBK_172401_WGS</strain>
        <tissue evidence="2">Digestive gland</tissue>
    </source>
</reference>
<accession>A0A8J5CT47</accession>
<evidence type="ECO:0000313" key="2">
    <source>
        <dbReference type="EMBL" id="KAG0719775.1"/>
    </source>
</evidence>
<feature type="compositionally biased region" description="Basic residues" evidence="1">
    <location>
        <begin position="187"/>
        <end position="200"/>
    </location>
</feature>
<evidence type="ECO:0000313" key="3">
    <source>
        <dbReference type="Proteomes" id="UP000770661"/>
    </source>
</evidence>
<feature type="compositionally biased region" description="Polar residues" evidence="1">
    <location>
        <begin position="11"/>
        <end position="24"/>
    </location>
</feature>